<evidence type="ECO:0000256" key="1">
    <source>
        <dbReference type="SAM" id="Phobius"/>
    </source>
</evidence>
<sequence>MLFSFGDVRRGEMCGWRTLVSVGTVVVMMWMVGCEFKGMQGGERVAVEGEVWQPRPESLRVHPTTRFVQRGGDEVTLQARIEFHDAMGDSVKGVGAYRLELFASDEMGRNVSRRLYQWQIDVRTLAAQRSYYDAVTRSYLFRLRLDDAAPPTQPTLLRVTFIPADQGERLESATVLTAS</sequence>
<keyword evidence="1" id="KW-0812">Transmembrane</keyword>
<keyword evidence="1" id="KW-1133">Transmembrane helix</keyword>
<evidence type="ECO:0000313" key="3">
    <source>
        <dbReference type="Proteomes" id="UP001575105"/>
    </source>
</evidence>
<gene>
    <name evidence="2" type="ORF">ACERK3_10865</name>
</gene>
<comment type="caution">
    <text evidence="2">The sequence shown here is derived from an EMBL/GenBank/DDBJ whole genome shotgun (WGS) entry which is preliminary data.</text>
</comment>
<feature type="transmembrane region" description="Helical" evidence="1">
    <location>
        <begin position="15"/>
        <end position="34"/>
    </location>
</feature>
<protein>
    <submittedName>
        <fullName evidence="2">Uncharacterized protein</fullName>
    </submittedName>
</protein>
<proteinExistence type="predicted"/>
<organism evidence="2 3">
    <name type="scientific">Natronomicrosphaera hydrolytica</name>
    <dbReference type="NCBI Taxonomy" id="3242702"/>
    <lineage>
        <taxon>Bacteria</taxon>
        <taxon>Pseudomonadati</taxon>
        <taxon>Planctomycetota</taxon>
        <taxon>Phycisphaerae</taxon>
        <taxon>Phycisphaerales</taxon>
        <taxon>Phycisphaeraceae</taxon>
        <taxon>Natronomicrosphaera</taxon>
    </lineage>
</organism>
<accession>A0ABV4U7H5</accession>
<name>A0ABV4U7H5_9BACT</name>
<reference evidence="2 3" key="1">
    <citation type="submission" date="2024-08" db="EMBL/GenBank/DDBJ databases">
        <title>Whole-genome sequencing of halo(alkali)philic microorganisms from hypersaline lakes.</title>
        <authorList>
            <person name="Sorokin D.Y."/>
            <person name="Merkel A.Y."/>
            <person name="Messina E."/>
            <person name="Yakimov M."/>
        </authorList>
    </citation>
    <scope>NUCLEOTIDE SEQUENCE [LARGE SCALE GENOMIC DNA]</scope>
    <source>
        <strain evidence="2 3">AB-hyl4</strain>
    </source>
</reference>
<dbReference type="RefSeq" id="WP_425345722.1">
    <property type="nucleotide sequence ID" value="NZ_JBGUBD010000006.1"/>
</dbReference>
<dbReference type="Proteomes" id="UP001575105">
    <property type="component" value="Unassembled WGS sequence"/>
</dbReference>
<dbReference type="EMBL" id="JBGUBD010000006">
    <property type="protein sequence ID" value="MFA9478797.1"/>
    <property type="molecule type" value="Genomic_DNA"/>
</dbReference>
<evidence type="ECO:0000313" key="2">
    <source>
        <dbReference type="EMBL" id="MFA9478797.1"/>
    </source>
</evidence>
<keyword evidence="3" id="KW-1185">Reference proteome</keyword>
<keyword evidence="1" id="KW-0472">Membrane</keyword>